<dbReference type="EMBL" id="CAFAAK010000067">
    <property type="protein sequence ID" value="CAB4797906.1"/>
    <property type="molecule type" value="Genomic_DNA"/>
</dbReference>
<name>A0A6J6XRR1_9ZZZZ</name>
<protein>
    <submittedName>
        <fullName evidence="1">Unannotated protein</fullName>
    </submittedName>
</protein>
<sequence length="220" mass="25652">MIIDQQKQIESLKAVLPANTINNANTNTNTNTNSHNTITNNNITINAFGKENIEYLKNNPNYKQIMMNCMAEKEHGVMKLLEYIYFNPDHPENQTVKKSIKKDNFIKLYDGKKWNLSFVDKGLSTILLKIEAEFVAFLDKMEDEGTRVKDPLMKRFMKSVGYALDFDFSALQHPPVDCDLEDKHLTKLKNDLHTLFIFFINEKTNEMTRESIRQYTMNNE</sequence>
<dbReference type="AlphaFoldDB" id="A0A6J6XRR1"/>
<accession>A0A6J6XRR1</accession>
<organism evidence="1">
    <name type="scientific">freshwater metagenome</name>
    <dbReference type="NCBI Taxonomy" id="449393"/>
    <lineage>
        <taxon>unclassified sequences</taxon>
        <taxon>metagenomes</taxon>
        <taxon>ecological metagenomes</taxon>
    </lineage>
</organism>
<gene>
    <name evidence="1" type="ORF">UFOPK3024_00424</name>
</gene>
<reference evidence="1" key="1">
    <citation type="submission" date="2020-05" db="EMBL/GenBank/DDBJ databases">
        <authorList>
            <person name="Chiriac C."/>
            <person name="Salcher M."/>
            <person name="Ghai R."/>
            <person name="Kavagutti S V."/>
        </authorList>
    </citation>
    <scope>NUCLEOTIDE SEQUENCE</scope>
</reference>
<evidence type="ECO:0000313" key="1">
    <source>
        <dbReference type="EMBL" id="CAB4797906.1"/>
    </source>
</evidence>
<proteinExistence type="predicted"/>